<feature type="non-terminal residue" evidence="2">
    <location>
        <position position="1"/>
    </location>
</feature>
<feature type="compositionally biased region" description="Polar residues" evidence="1">
    <location>
        <begin position="185"/>
        <end position="195"/>
    </location>
</feature>
<feature type="compositionally biased region" description="Polar residues" evidence="1">
    <location>
        <begin position="165"/>
        <end position="178"/>
    </location>
</feature>
<gene>
    <name evidence="2" type="ORF">g.1377</name>
</gene>
<protein>
    <submittedName>
        <fullName evidence="2">Uncharacterized protein</fullName>
    </submittedName>
</protein>
<feature type="region of interest" description="Disordered" evidence="1">
    <location>
        <begin position="165"/>
        <end position="195"/>
    </location>
</feature>
<evidence type="ECO:0000313" key="2">
    <source>
        <dbReference type="EMBL" id="JAS95054.1"/>
    </source>
</evidence>
<feature type="compositionally biased region" description="Polar residues" evidence="1">
    <location>
        <begin position="8"/>
        <end position="22"/>
    </location>
</feature>
<dbReference type="EMBL" id="GECU01012652">
    <property type="protein sequence ID" value="JAS95054.1"/>
    <property type="molecule type" value="Transcribed_RNA"/>
</dbReference>
<evidence type="ECO:0000256" key="1">
    <source>
        <dbReference type="SAM" id="MobiDB-lite"/>
    </source>
</evidence>
<proteinExistence type="predicted"/>
<sequence>LTGGDMQEGTSSLQRPQNTEHNYSLWGRKDVLDEIAWPDDNSAKNTTIQFPQPSTSQFCNLDVSDNILGPLEGVKSCPDVLFMSLDHADNAGEGREEVKENYRKQPVVAYVRPDPAAGTFTLDNTPVEQKSEQNSQMARVAYVRADVLGLEASALSQLCHKTSDATGTSLQAPNNSSRPILGQKSVFQPQKSLRF</sequence>
<dbReference type="AlphaFoldDB" id="A0A1B6J7B4"/>
<organism evidence="2">
    <name type="scientific">Homalodisca liturata</name>
    <dbReference type="NCBI Taxonomy" id="320908"/>
    <lineage>
        <taxon>Eukaryota</taxon>
        <taxon>Metazoa</taxon>
        <taxon>Ecdysozoa</taxon>
        <taxon>Arthropoda</taxon>
        <taxon>Hexapoda</taxon>
        <taxon>Insecta</taxon>
        <taxon>Pterygota</taxon>
        <taxon>Neoptera</taxon>
        <taxon>Paraneoptera</taxon>
        <taxon>Hemiptera</taxon>
        <taxon>Auchenorrhyncha</taxon>
        <taxon>Membracoidea</taxon>
        <taxon>Cicadellidae</taxon>
        <taxon>Cicadellinae</taxon>
        <taxon>Proconiini</taxon>
        <taxon>Homalodisca</taxon>
    </lineage>
</organism>
<feature type="region of interest" description="Disordered" evidence="1">
    <location>
        <begin position="1"/>
        <end position="24"/>
    </location>
</feature>
<accession>A0A1B6J7B4</accession>
<name>A0A1B6J7B4_9HEMI</name>
<reference evidence="2" key="1">
    <citation type="submission" date="2015-11" db="EMBL/GenBank/DDBJ databases">
        <title>De novo transcriptome assembly of four potential Pierce s Disease insect vectors from Arizona vineyards.</title>
        <authorList>
            <person name="Tassone E.E."/>
        </authorList>
    </citation>
    <scope>NUCLEOTIDE SEQUENCE</scope>
</reference>